<protein>
    <submittedName>
        <fullName evidence="3">HD-like signal output (HDOD) protein</fullName>
    </submittedName>
</protein>
<organism evidence="3 4">
    <name type="scientific">Methylocaldum szegediense</name>
    <dbReference type="NCBI Taxonomy" id="73780"/>
    <lineage>
        <taxon>Bacteria</taxon>
        <taxon>Pseudomonadati</taxon>
        <taxon>Pseudomonadota</taxon>
        <taxon>Gammaproteobacteria</taxon>
        <taxon>Methylococcales</taxon>
        <taxon>Methylococcaceae</taxon>
        <taxon>Methylocaldum</taxon>
    </lineage>
</organism>
<reference evidence="3 4" key="1">
    <citation type="submission" date="2023-03" db="EMBL/GenBank/DDBJ databases">
        <authorList>
            <person name="Pearce D."/>
        </authorList>
    </citation>
    <scope>NUCLEOTIDE SEQUENCE [LARGE SCALE GENOMIC DNA]</scope>
    <source>
        <strain evidence="3">Msz</strain>
    </source>
</reference>
<feature type="domain" description="Cyclic nucleotide-binding" evidence="1">
    <location>
        <begin position="69"/>
        <end position="116"/>
    </location>
</feature>
<dbReference type="EMBL" id="OX458333">
    <property type="protein sequence ID" value="CAI8853329.1"/>
    <property type="molecule type" value="Genomic_DNA"/>
</dbReference>
<dbReference type="SUPFAM" id="SSF51206">
    <property type="entry name" value="cAMP-binding domain-like"/>
    <property type="match status" value="1"/>
</dbReference>
<dbReference type="SUPFAM" id="SSF109604">
    <property type="entry name" value="HD-domain/PDEase-like"/>
    <property type="match status" value="1"/>
</dbReference>
<dbReference type="PANTHER" id="PTHR33525:SF3">
    <property type="entry name" value="RIBONUCLEASE Y"/>
    <property type="match status" value="1"/>
</dbReference>
<accession>A0ABN8X3P2</accession>
<feature type="domain" description="HDOD" evidence="2">
    <location>
        <begin position="209"/>
        <end position="395"/>
    </location>
</feature>
<dbReference type="Gene3D" id="1.10.3210.10">
    <property type="entry name" value="Hypothetical protein af1432"/>
    <property type="match status" value="1"/>
</dbReference>
<name>A0ABN8X3P2_9GAMM</name>
<dbReference type="PANTHER" id="PTHR33525">
    <property type="match status" value="1"/>
</dbReference>
<dbReference type="Pfam" id="PF08668">
    <property type="entry name" value="HDOD"/>
    <property type="match status" value="1"/>
</dbReference>
<dbReference type="PROSITE" id="PS51833">
    <property type="entry name" value="HDOD"/>
    <property type="match status" value="1"/>
</dbReference>
<gene>
    <name evidence="3" type="ORF">MSZNOR_2552</name>
</gene>
<keyword evidence="4" id="KW-1185">Reference proteome</keyword>
<sequence>MNTLVLAIGILSLGAAGWLSFRLVAAKRSAAYPDIQILSDLVLAGSDAPPPVSIRTEPVPPEILRRLAPLAALSEEELIAFASERLMEFYPAGSAVFRGGEETDTDIFLLKGTLMIGPERGTKRKVDSDSDAARFPLNRDGRASVTAHAWTDVWVLRVPTSILRQYAERPQVRTISPPDLTRCPLPPELRGSSLFYVFCRTFHKGKLDLPAFPSVAFKLRQAMREEIDFVKATKIVQTDPALATKLIQVANSPLFLTAEPAKTCQSAIARLGLVATRNLIFSMSMKGIFNAGSPPIRKLMTEVWKTSLHMSVISSVLAAKTGQVDPDKALLGGLIVRIGAVPFLSFAEKFRSEHQNSEELEVALPIIQGPVGQYLLAKWEFSDEYLDLPLIAEQWNYSSGTDRLDLADIVQLATWHSYLGTPRMADLPPITELPAYAKLKDATLTPEQSLKVLYDAKEQIAETLRVFGQ</sequence>
<dbReference type="InterPro" id="IPR018490">
    <property type="entry name" value="cNMP-bd_dom_sf"/>
</dbReference>
<evidence type="ECO:0000259" key="1">
    <source>
        <dbReference type="PROSITE" id="PS50042"/>
    </source>
</evidence>
<dbReference type="PROSITE" id="PS50042">
    <property type="entry name" value="CNMP_BINDING_3"/>
    <property type="match status" value="1"/>
</dbReference>
<dbReference type="Proteomes" id="UP001162030">
    <property type="component" value="Chromosome"/>
</dbReference>
<evidence type="ECO:0000313" key="4">
    <source>
        <dbReference type="Proteomes" id="UP001162030"/>
    </source>
</evidence>
<dbReference type="RefSeq" id="WP_051331962.1">
    <property type="nucleotide sequence ID" value="NZ_OX458333.1"/>
</dbReference>
<proteinExistence type="predicted"/>
<evidence type="ECO:0000259" key="2">
    <source>
        <dbReference type="PROSITE" id="PS51833"/>
    </source>
</evidence>
<evidence type="ECO:0000313" key="3">
    <source>
        <dbReference type="EMBL" id="CAI8853329.1"/>
    </source>
</evidence>
<dbReference type="InterPro" id="IPR052340">
    <property type="entry name" value="RNase_Y/CdgJ"/>
</dbReference>
<dbReference type="InterPro" id="IPR013976">
    <property type="entry name" value="HDOD"/>
</dbReference>
<dbReference type="InterPro" id="IPR000595">
    <property type="entry name" value="cNMP-bd_dom"/>
</dbReference>